<dbReference type="Pfam" id="PF06580">
    <property type="entry name" value="His_kinase"/>
    <property type="match status" value="1"/>
</dbReference>
<keyword evidence="5" id="KW-0597">Phosphoprotein</keyword>
<evidence type="ECO:0000256" key="12">
    <source>
        <dbReference type="SAM" id="Phobius"/>
    </source>
</evidence>
<dbReference type="InterPro" id="IPR036890">
    <property type="entry name" value="HATPase_C_sf"/>
</dbReference>
<feature type="domain" description="Histidine kinase" evidence="13">
    <location>
        <begin position="482"/>
        <end position="590"/>
    </location>
</feature>
<keyword evidence="9" id="KW-0067">ATP-binding</keyword>
<keyword evidence="4" id="KW-1003">Cell membrane</keyword>
<evidence type="ECO:0000256" key="9">
    <source>
        <dbReference type="ARBA" id="ARBA00022840"/>
    </source>
</evidence>
<feature type="transmembrane region" description="Helical" evidence="12">
    <location>
        <begin position="299"/>
        <end position="319"/>
    </location>
</feature>
<dbReference type="InterPro" id="IPR010559">
    <property type="entry name" value="Sig_transdc_His_kin_internal"/>
</dbReference>
<proteinExistence type="predicted"/>
<dbReference type="EMBL" id="JBHSEP010000031">
    <property type="protein sequence ID" value="MFC4601834.1"/>
    <property type="molecule type" value="Genomic_DNA"/>
</dbReference>
<dbReference type="InterPro" id="IPR003594">
    <property type="entry name" value="HATPase_dom"/>
</dbReference>
<dbReference type="InterPro" id="IPR003660">
    <property type="entry name" value="HAMP_dom"/>
</dbReference>
<feature type="domain" description="HAMP" evidence="14">
    <location>
        <begin position="320"/>
        <end position="375"/>
    </location>
</feature>
<comment type="catalytic activity">
    <reaction evidence="1">
        <text>ATP + protein L-histidine = ADP + protein N-phospho-L-histidine.</text>
        <dbReference type="EC" id="2.7.13.3"/>
    </reaction>
</comment>
<keyword evidence="8 15" id="KW-0418">Kinase</keyword>
<evidence type="ECO:0000256" key="7">
    <source>
        <dbReference type="ARBA" id="ARBA00022741"/>
    </source>
</evidence>
<dbReference type="GO" id="GO:0004673">
    <property type="term" value="F:protein histidine kinase activity"/>
    <property type="evidence" value="ECO:0007669"/>
    <property type="project" value="UniProtKB-EC"/>
</dbReference>
<keyword evidence="16" id="KW-1185">Reference proteome</keyword>
<dbReference type="Proteomes" id="UP001596028">
    <property type="component" value="Unassembled WGS sequence"/>
</dbReference>
<dbReference type="InterPro" id="IPR050640">
    <property type="entry name" value="Bact_2-comp_sensor_kinase"/>
</dbReference>
<keyword evidence="12" id="KW-0812">Transmembrane</keyword>
<reference evidence="16" key="1">
    <citation type="journal article" date="2019" name="Int. J. Syst. Evol. Microbiol.">
        <title>The Global Catalogue of Microorganisms (GCM) 10K type strain sequencing project: providing services to taxonomists for standard genome sequencing and annotation.</title>
        <authorList>
            <consortium name="The Broad Institute Genomics Platform"/>
            <consortium name="The Broad Institute Genome Sequencing Center for Infectious Disease"/>
            <person name="Wu L."/>
            <person name="Ma J."/>
        </authorList>
    </citation>
    <scope>NUCLEOTIDE SEQUENCE [LARGE SCALE GENOMIC DNA]</scope>
    <source>
        <strain evidence="16">CCUG 49571</strain>
    </source>
</reference>
<dbReference type="EC" id="2.7.13.3" evidence="3"/>
<evidence type="ECO:0000259" key="14">
    <source>
        <dbReference type="PROSITE" id="PS50885"/>
    </source>
</evidence>
<evidence type="ECO:0000256" key="5">
    <source>
        <dbReference type="ARBA" id="ARBA00022553"/>
    </source>
</evidence>
<keyword evidence="6 15" id="KW-0808">Transferase</keyword>
<comment type="subcellular location">
    <subcellularLocation>
        <location evidence="2">Cell membrane</location>
        <topology evidence="2">Multi-pass membrane protein</topology>
    </subcellularLocation>
</comment>
<dbReference type="Gene3D" id="3.30.565.10">
    <property type="entry name" value="Histidine kinase-like ATPase, C-terminal domain"/>
    <property type="match status" value="1"/>
</dbReference>
<evidence type="ECO:0000256" key="8">
    <source>
        <dbReference type="ARBA" id="ARBA00022777"/>
    </source>
</evidence>
<evidence type="ECO:0000256" key="11">
    <source>
        <dbReference type="ARBA" id="ARBA00023136"/>
    </source>
</evidence>
<evidence type="ECO:0000256" key="2">
    <source>
        <dbReference type="ARBA" id="ARBA00004651"/>
    </source>
</evidence>
<keyword evidence="10" id="KW-0902">Two-component regulatory system</keyword>
<dbReference type="CDD" id="cd18774">
    <property type="entry name" value="PDC2_HK_sensor"/>
    <property type="match status" value="1"/>
</dbReference>
<evidence type="ECO:0000256" key="10">
    <source>
        <dbReference type="ARBA" id="ARBA00023012"/>
    </source>
</evidence>
<evidence type="ECO:0000256" key="6">
    <source>
        <dbReference type="ARBA" id="ARBA00022679"/>
    </source>
</evidence>
<keyword evidence="11 12" id="KW-0472">Membrane</keyword>
<sequence>MFTRRMIGGSVRSQILILLLVFIITPTTIISVFTINKFSEMIHRNGMDMMETALKHSKENVASFMSGAADAALMIMTNSAIIDPLLKTDGRGSVQMRITAANLLEKQLYELKIHGVRAKEIAIVNLNGDKTYSGSNTFLPASVAEPDWQDAVNRLDGKPYWGSYTHNGKYIFVARKVKQFVKAEESFRNLGYVLIAFAERDFSSINSAVNLANGSEILVSDRNGLMISGTDEAAVGQSLASGTLAGARRGGQLDLAGIYEPGEANRLTVFDDLPGSDWSLIVSSPFQEMQQTQTRIKRIIMLSTGLCVVGAFLLAALLAHRMTLPLKRLSKEVKQRIASGDFAFWPLPAPARQDEIAGLGQGFYRLVADLNETKNRIHQVELMKREAEFDAMKSKIKPHFLYNALESVRMLAVVNKDPGTAEMIKALGHLFRYIISDRKGRTTLADELAYLISYIKLQKLRYEERLDVRIDVPEPLQDVGILKLVLQPLVENAIEHGINRRRGARRISITAREDGEDVLIRVWDEGAGIEPERLAEIKRNLDDPGSDKEHIGLINVHRRLRLHFGESYGLAIDSEPDGYTCVTARIPRGRQQTETQREE</sequence>
<dbReference type="Pfam" id="PF02518">
    <property type="entry name" value="HATPase_c"/>
    <property type="match status" value="1"/>
</dbReference>
<accession>A0ABV9FKV4</accession>
<gene>
    <name evidence="15" type="ORF">ACFO3S_26595</name>
</gene>
<organism evidence="15 16">
    <name type="scientific">Cohnella hongkongensis</name>
    <dbReference type="NCBI Taxonomy" id="178337"/>
    <lineage>
        <taxon>Bacteria</taxon>
        <taxon>Bacillati</taxon>
        <taxon>Bacillota</taxon>
        <taxon>Bacilli</taxon>
        <taxon>Bacillales</taxon>
        <taxon>Paenibacillaceae</taxon>
        <taxon>Cohnella</taxon>
    </lineage>
</organism>
<dbReference type="SUPFAM" id="SSF55874">
    <property type="entry name" value="ATPase domain of HSP90 chaperone/DNA topoisomerase II/histidine kinase"/>
    <property type="match status" value="1"/>
</dbReference>
<name>A0ABV9FKV4_9BACL</name>
<evidence type="ECO:0000256" key="4">
    <source>
        <dbReference type="ARBA" id="ARBA00022475"/>
    </source>
</evidence>
<dbReference type="RefSeq" id="WP_378102446.1">
    <property type="nucleotide sequence ID" value="NZ_JBHSEP010000031.1"/>
</dbReference>
<evidence type="ECO:0000313" key="15">
    <source>
        <dbReference type="EMBL" id="MFC4601834.1"/>
    </source>
</evidence>
<protein>
    <recommendedName>
        <fullName evidence="3">histidine kinase</fullName>
        <ecNumber evidence="3">2.7.13.3</ecNumber>
    </recommendedName>
</protein>
<keyword evidence="12" id="KW-1133">Transmembrane helix</keyword>
<dbReference type="SMART" id="SM00387">
    <property type="entry name" value="HATPase_c"/>
    <property type="match status" value="1"/>
</dbReference>
<dbReference type="PROSITE" id="PS50109">
    <property type="entry name" value="HIS_KIN"/>
    <property type="match status" value="1"/>
</dbReference>
<keyword evidence="7" id="KW-0547">Nucleotide-binding</keyword>
<evidence type="ECO:0000259" key="13">
    <source>
        <dbReference type="PROSITE" id="PS50109"/>
    </source>
</evidence>
<dbReference type="InterPro" id="IPR005467">
    <property type="entry name" value="His_kinase_dom"/>
</dbReference>
<feature type="transmembrane region" description="Helical" evidence="12">
    <location>
        <begin position="15"/>
        <end position="35"/>
    </location>
</feature>
<evidence type="ECO:0000313" key="16">
    <source>
        <dbReference type="Proteomes" id="UP001596028"/>
    </source>
</evidence>
<evidence type="ECO:0000256" key="1">
    <source>
        <dbReference type="ARBA" id="ARBA00000085"/>
    </source>
</evidence>
<comment type="caution">
    <text evidence="15">The sequence shown here is derived from an EMBL/GenBank/DDBJ whole genome shotgun (WGS) entry which is preliminary data.</text>
</comment>
<evidence type="ECO:0000256" key="3">
    <source>
        <dbReference type="ARBA" id="ARBA00012438"/>
    </source>
</evidence>
<dbReference type="PANTHER" id="PTHR34220">
    <property type="entry name" value="SENSOR HISTIDINE KINASE YPDA"/>
    <property type="match status" value="1"/>
</dbReference>
<dbReference type="PROSITE" id="PS50885">
    <property type="entry name" value="HAMP"/>
    <property type="match status" value="1"/>
</dbReference>
<dbReference type="Gene3D" id="6.10.340.10">
    <property type="match status" value="1"/>
</dbReference>
<dbReference type="PANTHER" id="PTHR34220:SF7">
    <property type="entry name" value="SENSOR HISTIDINE KINASE YPDA"/>
    <property type="match status" value="1"/>
</dbReference>